<evidence type="ECO:0000313" key="3">
    <source>
        <dbReference type="Proteomes" id="UP000465785"/>
    </source>
</evidence>
<gene>
    <name evidence="2" type="ORF">MGALJ_01760</name>
</gene>
<feature type="compositionally biased region" description="Basic and acidic residues" evidence="1">
    <location>
        <begin position="1"/>
        <end position="24"/>
    </location>
</feature>
<accession>A0A9W4FCX7</accession>
<name>A0A9W4FCX7_9MYCO</name>
<dbReference type="AlphaFoldDB" id="A0A9W4FCX7"/>
<sequence>MTRRTELPHHEGVKGRSQGRRDFPCDGNAAARQAEHNDTFASTVCAEHAGQHTTSFATIAKDASGFAIQNL</sequence>
<proteinExistence type="predicted"/>
<dbReference type="Proteomes" id="UP000465785">
    <property type="component" value="Chromosome"/>
</dbReference>
<keyword evidence="3" id="KW-1185">Reference proteome</keyword>
<feature type="region of interest" description="Disordered" evidence="1">
    <location>
        <begin position="1"/>
        <end position="27"/>
    </location>
</feature>
<dbReference type="EMBL" id="AP022601">
    <property type="protein sequence ID" value="BBY90507.1"/>
    <property type="molecule type" value="Genomic_DNA"/>
</dbReference>
<protein>
    <submittedName>
        <fullName evidence="2">Uncharacterized protein</fullName>
    </submittedName>
</protein>
<dbReference type="KEGG" id="mgau:MGALJ_01760"/>
<evidence type="ECO:0000313" key="2">
    <source>
        <dbReference type="EMBL" id="BBY90507.1"/>
    </source>
</evidence>
<evidence type="ECO:0000256" key="1">
    <source>
        <dbReference type="SAM" id="MobiDB-lite"/>
    </source>
</evidence>
<reference evidence="2 3" key="1">
    <citation type="journal article" date="2019" name="Emerg. Microbes Infect.">
        <title>Comprehensive subspecies identification of 175 nontuberculous mycobacteria species based on 7547 genomic profiles.</title>
        <authorList>
            <person name="Matsumoto Y."/>
            <person name="Kinjo T."/>
            <person name="Motooka D."/>
            <person name="Nabeya D."/>
            <person name="Jung N."/>
            <person name="Uechi K."/>
            <person name="Horii T."/>
            <person name="Iida T."/>
            <person name="Fujita J."/>
            <person name="Nakamura S."/>
        </authorList>
    </citation>
    <scope>NUCLEOTIDE SEQUENCE [LARGE SCALE GENOMIC DNA]</scope>
    <source>
        <strain evidence="2 3">JCM 6399</strain>
    </source>
</reference>
<organism evidence="2 3">
    <name type="scientific">Mycobacterium gallinarum</name>
    <dbReference type="NCBI Taxonomy" id="39689"/>
    <lineage>
        <taxon>Bacteria</taxon>
        <taxon>Bacillati</taxon>
        <taxon>Actinomycetota</taxon>
        <taxon>Actinomycetes</taxon>
        <taxon>Mycobacteriales</taxon>
        <taxon>Mycobacteriaceae</taxon>
        <taxon>Mycobacterium</taxon>
    </lineage>
</organism>